<protein>
    <submittedName>
        <fullName evidence="3">Universal stress protein</fullName>
    </submittedName>
</protein>
<dbReference type="OrthoDB" id="1421767at2"/>
<dbReference type="InterPro" id="IPR006015">
    <property type="entry name" value="Universal_stress_UspA"/>
</dbReference>
<dbReference type="PANTHER" id="PTHR46268">
    <property type="entry name" value="STRESS RESPONSE PROTEIN NHAX"/>
    <property type="match status" value="1"/>
</dbReference>
<name>A0A3A1N7T7_9FLAO</name>
<dbReference type="RefSeq" id="WP_119607115.1">
    <property type="nucleotide sequence ID" value="NZ_QXFH01000070.1"/>
</dbReference>
<evidence type="ECO:0000313" key="3">
    <source>
        <dbReference type="EMBL" id="RIV34883.1"/>
    </source>
</evidence>
<proteinExistence type="inferred from homology"/>
<dbReference type="Proteomes" id="UP000266067">
    <property type="component" value="Unassembled WGS sequence"/>
</dbReference>
<evidence type="ECO:0000259" key="2">
    <source>
        <dbReference type="Pfam" id="PF00582"/>
    </source>
</evidence>
<dbReference type="PANTHER" id="PTHR46268:SF6">
    <property type="entry name" value="UNIVERSAL STRESS PROTEIN UP12"/>
    <property type="match status" value="1"/>
</dbReference>
<evidence type="ECO:0000313" key="4">
    <source>
        <dbReference type="Proteomes" id="UP000266067"/>
    </source>
</evidence>
<accession>A0A3A1N7T7</accession>
<keyword evidence="4" id="KW-1185">Reference proteome</keyword>
<comment type="similarity">
    <text evidence="1">Belongs to the universal stress protein A family.</text>
</comment>
<dbReference type="AlphaFoldDB" id="A0A3A1N7T7"/>
<gene>
    <name evidence="3" type="ORF">D2V08_05800</name>
</gene>
<dbReference type="InterPro" id="IPR006016">
    <property type="entry name" value="UspA"/>
</dbReference>
<feature type="domain" description="UspA" evidence="2">
    <location>
        <begin position="2"/>
        <end position="135"/>
    </location>
</feature>
<organism evidence="3 4">
    <name type="scientific">Flagellimonas lutimaris</name>
    <dbReference type="NCBI Taxonomy" id="475082"/>
    <lineage>
        <taxon>Bacteria</taxon>
        <taxon>Pseudomonadati</taxon>
        <taxon>Bacteroidota</taxon>
        <taxon>Flavobacteriia</taxon>
        <taxon>Flavobacteriales</taxon>
        <taxon>Flavobacteriaceae</taxon>
        <taxon>Flagellimonas</taxon>
    </lineage>
</organism>
<reference evidence="3 4" key="1">
    <citation type="submission" date="2018-08" db="EMBL/GenBank/DDBJ databases">
        <title>Proposal of Muricauda 72 sp.nov. and Muricauda NH166 sp.nov., isolated from seawater.</title>
        <authorList>
            <person name="Cheng H."/>
            <person name="Wu Y.-H."/>
            <person name="Guo L.-L."/>
            <person name="Xu X.-W."/>
        </authorList>
    </citation>
    <scope>NUCLEOTIDE SEQUENCE [LARGE SCALE GENOMIC DNA]</scope>
    <source>
        <strain evidence="3 4">KCTC 22173</strain>
    </source>
</reference>
<dbReference type="CDD" id="cd00293">
    <property type="entry name" value="USP-like"/>
    <property type="match status" value="1"/>
</dbReference>
<sequence>MNNILVPIGTSPDSSQTLQYAVDFASNFGAKVYVMDVFNVTTAVGSLANVEEKVAKSSKEHLKEVIDQVDTKGVEIKMATYNGDIIDGLKSINKELGIDLIIIAPRSNDIQEELYLGNTSGRIIKQTEIPTLIVPKGTTFKPAKKILTAFGSGILKRSSILTPLIMIKNKFRSEVSLLLVKRPGYTEDDLKVNTALMDLSSHLSITENGTTYLGVTEYFQKEHPDMLCVFRRKRGFFKKLWEKNTIQKSEFFVKIPVLVLSVKKD</sequence>
<comment type="caution">
    <text evidence="3">The sequence shown here is derived from an EMBL/GenBank/DDBJ whole genome shotgun (WGS) entry which is preliminary data.</text>
</comment>
<dbReference type="PRINTS" id="PR01438">
    <property type="entry name" value="UNVRSLSTRESS"/>
</dbReference>
<dbReference type="EMBL" id="QXFH01000070">
    <property type="protein sequence ID" value="RIV34883.1"/>
    <property type="molecule type" value="Genomic_DNA"/>
</dbReference>
<dbReference type="Pfam" id="PF00582">
    <property type="entry name" value="Usp"/>
    <property type="match status" value="1"/>
</dbReference>
<evidence type="ECO:0000256" key="1">
    <source>
        <dbReference type="ARBA" id="ARBA00008791"/>
    </source>
</evidence>
<dbReference type="SUPFAM" id="SSF52402">
    <property type="entry name" value="Adenine nucleotide alpha hydrolases-like"/>
    <property type="match status" value="1"/>
</dbReference>
<dbReference type="Gene3D" id="3.40.50.12370">
    <property type="match status" value="1"/>
</dbReference>